<keyword evidence="2" id="KW-0472">Membrane</keyword>
<feature type="compositionally biased region" description="Basic and acidic residues" evidence="1">
    <location>
        <begin position="399"/>
        <end position="415"/>
    </location>
</feature>
<name>A0A5A7N4U2_9PROT</name>
<dbReference type="RefSeq" id="WP_150006862.1">
    <property type="nucleotide sequence ID" value="NZ_BKCN01000003.1"/>
</dbReference>
<comment type="caution">
    <text evidence="3">The sequence shown here is derived from an EMBL/GenBank/DDBJ whole genome shotgun (WGS) entry which is preliminary data.</text>
</comment>
<feature type="transmembrane region" description="Helical" evidence="2">
    <location>
        <begin position="200"/>
        <end position="217"/>
    </location>
</feature>
<organism evidence="3 4">
    <name type="scientific">Iodidimonas nitroreducens</name>
    <dbReference type="NCBI Taxonomy" id="1236968"/>
    <lineage>
        <taxon>Bacteria</taxon>
        <taxon>Pseudomonadati</taxon>
        <taxon>Pseudomonadota</taxon>
        <taxon>Alphaproteobacteria</taxon>
        <taxon>Iodidimonadales</taxon>
        <taxon>Iodidimonadaceae</taxon>
        <taxon>Iodidimonas</taxon>
    </lineage>
</organism>
<keyword evidence="2" id="KW-0812">Transmembrane</keyword>
<accession>A0A5A7N4U2</accession>
<dbReference type="EMBL" id="BKCN01000003">
    <property type="protein sequence ID" value="GER03302.1"/>
    <property type="molecule type" value="Genomic_DNA"/>
</dbReference>
<feature type="region of interest" description="Disordered" evidence="1">
    <location>
        <begin position="389"/>
        <end position="415"/>
    </location>
</feature>
<evidence type="ECO:0000256" key="2">
    <source>
        <dbReference type="SAM" id="Phobius"/>
    </source>
</evidence>
<protein>
    <submittedName>
        <fullName evidence="3">Uncharacterized protein</fullName>
    </submittedName>
</protein>
<feature type="transmembrane region" description="Helical" evidence="2">
    <location>
        <begin position="223"/>
        <end position="242"/>
    </location>
</feature>
<sequence>MMLTAGASVIKRATLNRILAFCAGLCLVLAMIPFLGLSISIPKHPNIFYSISWFLYALMLILSYRQQAMPFFVTAVFLGLGLLFLSLLEAGDRPRFLALFSLVFVGFWSLAYGVIHDHNRTSFPKRRFFAGLAVAMAMFLAVFFPPLWIGDVLGGFLLRPFFSASSVFSLFPDLGGLILVLSISAHVFKSEKGPMLDDRIALLPAVTLFFLALNQNVDPALAAFQGALALFCAAFGMVFWTYQNRLIDPRTGLYRKAALKPCLAALEQPLFARFRFKGREELQLAFGSETIRDMEHLLAARLRSFASYGAFQLAQDEYLVLMRAMPMAHLQSRAEDFSASIRAYPFRIRRQNRPSRLEPDEAEEKRKAFHYYGPQIHLEFFLEAVGADEPETFDPQGKWGDKTGDFPSKHLKSEI</sequence>
<proteinExistence type="predicted"/>
<evidence type="ECO:0000313" key="4">
    <source>
        <dbReference type="Proteomes" id="UP000324996"/>
    </source>
</evidence>
<feature type="transmembrane region" description="Helical" evidence="2">
    <location>
        <begin position="161"/>
        <end position="188"/>
    </location>
</feature>
<dbReference type="Proteomes" id="UP000324996">
    <property type="component" value="Unassembled WGS sequence"/>
</dbReference>
<feature type="transmembrane region" description="Helical" evidence="2">
    <location>
        <begin position="71"/>
        <end position="90"/>
    </location>
</feature>
<feature type="transmembrane region" description="Helical" evidence="2">
    <location>
        <begin position="18"/>
        <end position="41"/>
    </location>
</feature>
<feature type="transmembrane region" description="Helical" evidence="2">
    <location>
        <begin position="127"/>
        <end position="149"/>
    </location>
</feature>
<dbReference type="AlphaFoldDB" id="A0A5A7N4U2"/>
<feature type="transmembrane region" description="Helical" evidence="2">
    <location>
        <begin position="96"/>
        <end position="115"/>
    </location>
</feature>
<evidence type="ECO:0000313" key="3">
    <source>
        <dbReference type="EMBL" id="GER03302.1"/>
    </source>
</evidence>
<feature type="transmembrane region" description="Helical" evidence="2">
    <location>
        <begin position="47"/>
        <end position="64"/>
    </location>
</feature>
<reference evidence="3 4" key="1">
    <citation type="submission" date="2019-09" db="EMBL/GenBank/DDBJ databases">
        <title>NBRP : Genome information of microbial organism related human and environment.</title>
        <authorList>
            <person name="Hattori M."/>
            <person name="Oshima K."/>
            <person name="Inaba H."/>
            <person name="Suda W."/>
            <person name="Sakamoto M."/>
            <person name="Iino T."/>
            <person name="Kitahara M."/>
            <person name="Oshida Y."/>
            <person name="Iida T."/>
            <person name="Kudo T."/>
            <person name="Itoh T."/>
            <person name="Ohkuma M."/>
        </authorList>
    </citation>
    <scope>NUCLEOTIDE SEQUENCE [LARGE SCALE GENOMIC DNA]</scope>
    <source>
        <strain evidence="3 4">Q-1</strain>
    </source>
</reference>
<gene>
    <name evidence="3" type="ORF">JCM17846_09840</name>
</gene>
<evidence type="ECO:0000256" key="1">
    <source>
        <dbReference type="SAM" id="MobiDB-lite"/>
    </source>
</evidence>
<keyword evidence="2" id="KW-1133">Transmembrane helix</keyword>
<keyword evidence="4" id="KW-1185">Reference proteome</keyword>